<dbReference type="GeneID" id="39585061"/>
<organism evidence="1 2">
    <name type="scientific">Apiotrichum porosum</name>
    <dbReference type="NCBI Taxonomy" id="105984"/>
    <lineage>
        <taxon>Eukaryota</taxon>
        <taxon>Fungi</taxon>
        <taxon>Dikarya</taxon>
        <taxon>Basidiomycota</taxon>
        <taxon>Agaricomycotina</taxon>
        <taxon>Tremellomycetes</taxon>
        <taxon>Trichosporonales</taxon>
        <taxon>Trichosporonaceae</taxon>
        <taxon>Apiotrichum</taxon>
    </lineage>
</organism>
<proteinExistence type="predicted"/>
<evidence type="ECO:0000313" key="2">
    <source>
        <dbReference type="Proteomes" id="UP000279236"/>
    </source>
</evidence>
<reference evidence="1 2" key="1">
    <citation type="submission" date="2018-11" db="EMBL/GenBank/DDBJ databases">
        <title>Genome sequence of Apiotrichum porosum DSM 27194.</title>
        <authorList>
            <person name="Aliyu H."/>
            <person name="Gorte O."/>
            <person name="Ochsenreither K."/>
        </authorList>
    </citation>
    <scope>NUCLEOTIDE SEQUENCE [LARGE SCALE GENOMIC DNA]</scope>
    <source>
        <strain evidence="1 2">DSM 27194</strain>
    </source>
</reference>
<keyword evidence="2" id="KW-1185">Reference proteome</keyword>
<dbReference type="RefSeq" id="XP_028480203.1">
    <property type="nucleotide sequence ID" value="XM_028616346.1"/>
</dbReference>
<protein>
    <submittedName>
        <fullName evidence="1">Uncharacterized protein</fullName>
    </submittedName>
</protein>
<dbReference type="Proteomes" id="UP000279236">
    <property type="component" value="Unassembled WGS sequence"/>
</dbReference>
<comment type="caution">
    <text evidence="1">The sequence shown here is derived from an EMBL/GenBank/DDBJ whole genome shotgun (WGS) entry which is preliminary data.</text>
</comment>
<sequence>MPLPILDSPLLTLPVLDTLLARTTDPVQRVQLLGARVHVLAKDVPVRHATGAPSASAAPESALATTALNANTDAVCITTQVNASSTGAAEAPLPAHTPAPRHAPRIPSDPTPILAARLALADAHLLLPIPDQHAAEAEALGVEGECKKLSKAAKRWTGIEAAADGSAEATAWVSQLPALRVRALRVLVAVEEGLGRPARAERWGSLADELEGK</sequence>
<evidence type="ECO:0000313" key="1">
    <source>
        <dbReference type="EMBL" id="RSH87995.1"/>
    </source>
</evidence>
<name>A0A427YAF0_9TREE</name>
<dbReference type="AlphaFoldDB" id="A0A427YAF0"/>
<accession>A0A427YAF0</accession>
<dbReference type="EMBL" id="RSCE01000001">
    <property type="protein sequence ID" value="RSH87995.1"/>
    <property type="molecule type" value="Genomic_DNA"/>
</dbReference>
<gene>
    <name evidence="1" type="ORF">EHS24_000518</name>
</gene>